<organism evidence="1 2">
    <name type="scientific">Sulfurovum lithotrophicum</name>
    <dbReference type="NCBI Taxonomy" id="206403"/>
    <lineage>
        <taxon>Bacteria</taxon>
        <taxon>Pseudomonadati</taxon>
        <taxon>Campylobacterota</taxon>
        <taxon>Epsilonproteobacteria</taxon>
        <taxon>Campylobacterales</taxon>
        <taxon>Sulfurovaceae</taxon>
        <taxon>Sulfurovum</taxon>
    </lineage>
</organism>
<gene>
    <name evidence="1" type="ORF">YH65_03000</name>
</gene>
<dbReference type="InterPro" id="IPR025990">
    <property type="entry name" value="zinc_ribbon_bacterial"/>
</dbReference>
<protein>
    <submittedName>
        <fullName evidence="1">Cysteine-rich CPXCG superfamily protein</fullName>
    </submittedName>
</protein>
<dbReference type="KEGG" id="slh:YH65_03000"/>
<keyword evidence="2" id="KW-1185">Reference proteome</keyword>
<dbReference type="EMBL" id="CP011308">
    <property type="protein sequence ID" value="AKF24474.1"/>
    <property type="molecule type" value="Genomic_DNA"/>
</dbReference>
<accession>A0A7U4M091</accession>
<dbReference type="AlphaFoldDB" id="A0A7U4M091"/>
<dbReference type="Proteomes" id="UP000034444">
    <property type="component" value="Chromosome"/>
</dbReference>
<dbReference type="Pfam" id="PF14255">
    <property type="entry name" value="Zn_ribbon_21"/>
    <property type="match status" value="1"/>
</dbReference>
<evidence type="ECO:0000313" key="2">
    <source>
        <dbReference type="Proteomes" id="UP000034444"/>
    </source>
</evidence>
<proteinExistence type="predicted"/>
<sequence length="61" mass="7406">MMEHFFTCPYCWEQISMVLDSSEEESEYIEDCEVCCRPIELFFKFSGDRLVYFEARRMEGI</sequence>
<name>A0A7U4M091_9BACT</name>
<evidence type="ECO:0000313" key="1">
    <source>
        <dbReference type="EMBL" id="AKF24474.1"/>
    </source>
</evidence>
<reference evidence="2" key="2">
    <citation type="journal article" date="2017" name="Stand. Genomic Sci.">
        <title>Complete genome sequence of the sulfur-oxidizing chemolithoautotrophic Sulfurovum lithotrophicum 42BKTT.</title>
        <authorList>
            <person name="Jeon W."/>
            <person name="Priscilla L."/>
            <person name="Park G."/>
            <person name="Lee H."/>
            <person name="Lee N."/>
            <person name="Lee D."/>
            <person name="Kwon H."/>
            <person name="Ahn I."/>
            <person name="Lee C."/>
            <person name="Lee H."/>
            <person name="Ahn J."/>
        </authorList>
    </citation>
    <scope>NUCLEOTIDE SEQUENCE [LARGE SCALE GENOMIC DNA]</scope>
    <source>
        <strain evidence="2">ATCC BAA-797 / 42BKT</strain>
    </source>
</reference>
<reference evidence="1 2" key="1">
    <citation type="submission" date="2015-04" db="EMBL/GenBank/DDBJ databases">
        <title>Complete genome sequence of Sulfurovum lithotrophicum ATCC BAA-797T.</title>
        <authorList>
            <person name="Ahn J."/>
            <person name="Park G."/>
            <person name="Jeon W."/>
            <person name="Jang Y."/>
            <person name="Jang M."/>
            <person name="Lee H."/>
            <person name="Lee H."/>
        </authorList>
    </citation>
    <scope>NUCLEOTIDE SEQUENCE [LARGE SCALE GENOMIC DNA]</scope>
    <source>
        <strain evidence="2">ATCC BAA-797 / 42BKT</strain>
    </source>
</reference>